<dbReference type="Gene3D" id="3.10.20.90">
    <property type="entry name" value="Phosphatidylinositol 3-kinase Catalytic Subunit, Chain A, domain 1"/>
    <property type="match status" value="1"/>
</dbReference>
<dbReference type="PANTHER" id="PTHR24166:SF48">
    <property type="entry name" value="PROTEIN VAPYRIN"/>
    <property type="match status" value="1"/>
</dbReference>
<feature type="repeat" description="ANK" evidence="3">
    <location>
        <begin position="412"/>
        <end position="444"/>
    </location>
</feature>
<evidence type="ECO:0000313" key="5">
    <source>
        <dbReference type="EMBL" id="CAE7213431.1"/>
    </source>
</evidence>
<feature type="repeat" description="ANK" evidence="3">
    <location>
        <begin position="445"/>
        <end position="477"/>
    </location>
</feature>
<feature type="repeat" description="ANK" evidence="3">
    <location>
        <begin position="379"/>
        <end position="411"/>
    </location>
</feature>
<evidence type="ECO:0000256" key="3">
    <source>
        <dbReference type="PROSITE-ProRule" id="PRU00023"/>
    </source>
</evidence>
<feature type="repeat" description="ANK" evidence="3">
    <location>
        <begin position="176"/>
        <end position="208"/>
    </location>
</feature>
<protein>
    <submittedName>
        <fullName evidence="5">ANKRD50 protein</fullName>
    </submittedName>
</protein>
<dbReference type="InterPro" id="IPR050889">
    <property type="entry name" value="Dendritic_Spine_Reg/Scaffold"/>
</dbReference>
<evidence type="ECO:0000256" key="1">
    <source>
        <dbReference type="ARBA" id="ARBA00022737"/>
    </source>
</evidence>
<dbReference type="SUPFAM" id="SSF48403">
    <property type="entry name" value="Ankyrin repeat"/>
    <property type="match status" value="2"/>
</dbReference>
<dbReference type="SUPFAM" id="SSF54236">
    <property type="entry name" value="Ubiquitin-like"/>
    <property type="match status" value="1"/>
</dbReference>
<dbReference type="AlphaFoldDB" id="A0A812JQC0"/>
<keyword evidence="6" id="KW-1185">Reference proteome</keyword>
<feature type="repeat" description="ANK" evidence="3">
    <location>
        <begin position="143"/>
        <end position="175"/>
    </location>
</feature>
<dbReference type="InterPro" id="IPR000626">
    <property type="entry name" value="Ubiquitin-like_dom"/>
</dbReference>
<dbReference type="PROSITE" id="PS50053">
    <property type="entry name" value="UBIQUITIN_2"/>
    <property type="match status" value="1"/>
</dbReference>
<comment type="caution">
    <text evidence="5">The sequence shown here is derived from an EMBL/GenBank/DDBJ whole genome shotgun (WGS) entry which is preliminary data.</text>
</comment>
<sequence>MSMSSDTVLRINSLAGEEVLHLNADEFDQVSELHGNAVQGLKQCIRDRLGHSIFQQQLTYQNQRLQDEQSLGDLVLPAELTLVLLPRLRGRADELRDVISGFAYGGFGPLHWLREPAHNGPRDQQMLHKILRELQDPDELGSDGMLAAVIAASSGRTEVINMLIAAAADVNGADRRGRTALAAASTSNHEDTARVLLHASADVNAGVAGFNAGRYGPHFVATSLWLVVDGAATANQQRLPSFQVREAITRPCGILRLLAEAGADPNWAPCSSERWRFVLPGTTPLHRAAESGAEELAQCLVEVRADPLMVDHWSRSPLLVAAENGHARVVACLISAGANLEQVDGWQRTPLWTAASRGFVNTVSTLLLARADVHAADNQGRTPIWTGSASGSAETVRALLHAHANLEAVDSWGATPLSAAAEFGRVKMVSALLLARAEVDRADNLGRTPLWLAAARDHVGVLFALLLAGADKEKASNSGTTPLLAAVEYAKGLRTAYALMSCGADICKTDHQGRTAWQIACSRDNPDDFQKVFDDTHQVLGPAHGCGISDVDHMTWVSDHGDGYGNYLDYNYGVYDVYDPEDDLADLHDYIG</sequence>
<dbReference type="InterPro" id="IPR036770">
    <property type="entry name" value="Ankyrin_rpt-contain_sf"/>
</dbReference>
<evidence type="ECO:0000256" key="2">
    <source>
        <dbReference type="ARBA" id="ARBA00023043"/>
    </source>
</evidence>
<evidence type="ECO:0000313" key="6">
    <source>
        <dbReference type="Proteomes" id="UP000649617"/>
    </source>
</evidence>
<dbReference type="SMART" id="SM00248">
    <property type="entry name" value="ANK"/>
    <property type="match status" value="9"/>
</dbReference>
<dbReference type="Gene3D" id="1.25.40.20">
    <property type="entry name" value="Ankyrin repeat-containing domain"/>
    <property type="match status" value="4"/>
</dbReference>
<accession>A0A812JQC0</accession>
<dbReference type="Pfam" id="PF12796">
    <property type="entry name" value="Ank_2"/>
    <property type="match status" value="3"/>
</dbReference>
<keyword evidence="2 3" id="KW-0040">ANK repeat</keyword>
<gene>
    <name evidence="5" type="primary">ANKRD50</name>
    <name evidence="5" type="ORF">SPIL2461_LOCUS2449</name>
</gene>
<name>A0A812JQC0_SYMPI</name>
<feature type="repeat" description="ANK" evidence="3">
    <location>
        <begin position="313"/>
        <end position="345"/>
    </location>
</feature>
<dbReference type="Pfam" id="PF00023">
    <property type="entry name" value="Ank"/>
    <property type="match status" value="1"/>
</dbReference>
<dbReference type="PROSITE" id="PS50088">
    <property type="entry name" value="ANK_REPEAT"/>
    <property type="match status" value="7"/>
</dbReference>
<evidence type="ECO:0000259" key="4">
    <source>
        <dbReference type="PROSITE" id="PS50053"/>
    </source>
</evidence>
<dbReference type="EMBL" id="CAJNIZ010002675">
    <property type="protein sequence ID" value="CAE7213431.1"/>
    <property type="molecule type" value="Genomic_DNA"/>
</dbReference>
<feature type="repeat" description="ANK" evidence="3">
    <location>
        <begin position="280"/>
        <end position="312"/>
    </location>
</feature>
<reference evidence="5" key="1">
    <citation type="submission" date="2021-02" db="EMBL/GenBank/DDBJ databases">
        <authorList>
            <person name="Dougan E. K."/>
            <person name="Rhodes N."/>
            <person name="Thang M."/>
            <person name="Chan C."/>
        </authorList>
    </citation>
    <scope>NUCLEOTIDE SEQUENCE</scope>
</reference>
<dbReference type="Proteomes" id="UP000649617">
    <property type="component" value="Unassembled WGS sequence"/>
</dbReference>
<dbReference type="PRINTS" id="PR01415">
    <property type="entry name" value="ANKYRIN"/>
</dbReference>
<feature type="domain" description="Ubiquitin-like" evidence="4">
    <location>
        <begin position="36"/>
        <end position="91"/>
    </location>
</feature>
<keyword evidence="1" id="KW-0677">Repeat</keyword>
<organism evidence="5 6">
    <name type="scientific">Symbiodinium pilosum</name>
    <name type="common">Dinoflagellate</name>
    <dbReference type="NCBI Taxonomy" id="2952"/>
    <lineage>
        <taxon>Eukaryota</taxon>
        <taxon>Sar</taxon>
        <taxon>Alveolata</taxon>
        <taxon>Dinophyceae</taxon>
        <taxon>Suessiales</taxon>
        <taxon>Symbiodiniaceae</taxon>
        <taxon>Symbiodinium</taxon>
    </lineage>
</organism>
<dbReference type="PROSITE" id="PS50297">
    <property type="entry name" value="ANK_REP_REGION"/>
    <property type="match status" value="4"/>
</dbReference>
<dbReference type="InterPro" id="IPR029071">
    <property type="entry name" value="Ubiquitin-like_domsf"/>
</dbReference>
<dbReference type="PANTHER" id="PTHR24166">
    <property type="entry name" value="ROLLING PEBBLES, ISOFORM B"/>
    <property type="match status" value="1"/>
</dbReference>
<proteinExistence type="predicted"/>
<dbReference type="OrthoDB" id="285735at2759"/>
<dbReference type="InterPro" id="IPR002110">
    <property type="entry name" value="Ankyrin_rpt"/>
</dbReference>